<dbReference type="Pfam" id="PF00916">
    <property type="entry name" value="Sulfate_transp"/>
    <property type="match status" value="1"/>
</dbReference>
<reference evidence="8 9" key="1">
    <citation type="submission" date="2024-11" db="EMBL/GenBank/DDBJ databases">
        <title>Chromosome-level genome assembly of the freshwater bivalve Anodonta woodiana.</title>
        <authorList>
            <person name="Chen X."/>
        </authorList>
    </citation>
    <scope>NUCLEOTIDE SEQUENCE [LARGE SCALE GENOMIC DNA]</scope>
    <source>
        <strain evidence="8">MN2024</strain>
        <tissue evidence="8">Gills</tissue>
    </source>
</reference>
<evidence type="ECO:0000256" key="1">
    <source>
        <dbReference type="ARBA" id="ARBA00004141"/>
    </source>
</evidence>
<name>A0ABD3U100_SINWO</name>
<feature type="transmembrane region" description="Helical" evidence="6">
    <location>
        <begin position="319"/>
        <end position="340"/>
    </location>
</feature>
<dbReference type="EMBL" id="JBJQND010000017">
    <property type="protein sequence ID" value="KAL3843104.1"/>
    <property type="molecule type" value="Genomic_DNA"/>
</dbReference>
<evidence type="ECO:0000256" key="5">
    <source>
        <dbReference type="SAM" id="MobiDB-lite"/>
    </source>
</evidence>
<protein>
    <recommendedName>
        <fullName evidence="7">STAS domain-containing protein</fullName>
    </recommendedName>
</protein>
<dbReference type="CDD" id="cd07042">
    <property type="entry name" value="STAS_SulP_like_sulfate_transporter"/>
    <property type="match status" value="1"/>
</dbReference>
<gene>
    <name evidence="8" type="ORF">ACJMK2_021057</name>
</gene>
<evidence type="ECO:0000313" key="9">
    <source>
        <dbReference type="Proteomes" id="UP001634394"/>
    </source>
</evidence>
<feature type="domain" description="STAS" evidence="7">
    <location>
        <begin position="550"/>
        <end position="731"/>
    </location>
</feature>
<feature type="transmembrane region" description="Helical" evidence="6">
    <location>
        <begin position="275"/>
        <end position="298"/>
    </location>
</feature>
<evidence type="ECO:0000256" key="4">
    <source>
        <dbReference type="ARBA" id="ARBA00023136"/>
    </source>
</evidence>
<dbReference type="Proteomes" id="UP001634394">
    <property type="component" value="Unassembled WGS sequence"/>
</dbReference>
<dbReference type="PANTHER" id="PTHR11814">
    <property type="entry name" value="SULFATE TRANSPORTER"/>
    <property type="match status" value="1"/>
</dbReference>
<keyword evidence="4 6" id="KW-0472">Membrane</keyword>
<dbReference type="Gene3D" id="3.30.750.24">
    <property type="entry name" value="STAS domain"/>
    <property type="match status" value="1"/>
</dbReference>
<evidence type="ECO:0000256" key="3">
    <source>
        <dbReference type="ARBA" id="ARBA00022989"/>
    </source>
</evidence>
<feature type="transmembrane region" description="Helical" evidence="6">
    <location>
        <begin position="70"/>
        <end position="87"/>
    </location>
</feature>
<dbReference type="InterPro" id="IPR002645">
    <property type="entry name" value="STAS_dom"/>
</dbReference>
<dbReference type="InterPro" id="IPR001902">
    <property type="entry name" value="SLC26A/SulP_fam"/>
</dbReference>
<accession>A0ABD3U100</accession>
<dbReference type="Pfam" id="PF01740">
    <property type="entry name" value="STAS"/>
    <property type="match status" value="1"/>
</dbReference>
<feature type="compositionally biased region" description="Basic and acidic residues" evidence="5">
    <location>
        <begin position="752"/>
        <end position="774"/>
    </location>
</feature>
<feature type="transmembrane region" description="Helical" evidence="6">
    <location>
        <begin position="99"/>
        <end position="117"/>
    </location>
</feature>
<feature type="transmembrane region" description="Helical" evidence="6">
    <location>
        <begin position="494"/>
        <end position="522"/>
    </location>
</feature>
<dbReference type="AlphaFoldDB" id="A0ABD3U100"/>
<keyword evidence="2 6" id="KW-0812">Transmembrane</keyword>
<dbReference type="PROSITE" id="PS50801">
    <property type="entry name" value="STAS"/>
    <property type="match status" value="1"/>
</dbReference>
<feature type="transmembrane region" description="Helical" evidence="6">
    <location>
        <begin position="400"/>
        <end position="420"/>
    </location>
</feature>
<proteinExistence type="predicted"/>
<keyword evidence="3 6" id="KW-1133">Transmembrane helix</keyword>
<evidence type="ECO:0000256" key="2">
    <source>
        <dbReference type="ARBA" id="ARBA00022692"/>
    </source>
</evidence>
<evidence type="ECO:0000259" key="7">
    <source>
        <dbReference type="PROSITE" id="PS50801"/>
    </source>
</evidence>
<organism evidence="8 9">
    <name type="scientific">Sinanodonta woodiana</name>
    <name type="common">Chinese pond mussel</name>
    <name type="synonym">Anodonta woodiana</name>
    <dbReference type="NCBI Taxonomy" id="1069815"/>
    <lineage>
        <taxon>Eukaryota</taxon>
        <taxon>Metazoa</taxon>
        <taxon>Spiralia</taxon>
        <taxon>Lophotrochozoa</taxon>
        <taxon>Mollusca</taxon>
        <taxon>Bivalvia</taxon>
        <taxon>Autobranchia</taxon>
        <taxon>Heteroconchia</taxon>
        <taxon>Palaeoheterodonta</taxon>
        <taxon>Unionida</taxon>
        <taxon>Unionoidea</taxon>
        <taxon>Unionidae</taxon>
        <taxon>Unioninae</taxon>
        <taxon>Sinanodonta</taxon>
    </lineage>
</organism>
<dbReference type="NCBIfam" id="TIGR00815">
    <property type="entry name" value="sulP"/>
    <property type="match status" value="1"/>
</dbReference>
<dbReference type="SUPFAM" id="SSF52091">
    <property type="entry name" value="SpoIIaa-like"/>
    <property type="match status" value="1"/>
</dbReference>
<dbReference type="InterPro" id="IPR011547">
    <property type="entry name" value="SLC26A/SulP_dom"/>
</dbReference>
<sequence>MTRKNFLAKVESTVRFQDEDDADNITERKISVNRRVVTYDEVQERYGRVTRTQSMAERLRKLLSCSRDKAYLTFFMTFPVFYFLKAYQLKEYLPSDILAGVSVACLHIPQGLAYGILAKLSPTHGLYTSFFPMLIYMIFGTSQHTSIGTNAVHALMTQDLLDIGPIKRNMHICPAISSANQSDINSTESAVCTDLLLQNRASIAAGASFIVGVCMVAMSVLRLGFVTSYLSHSFISGFTTAAAVHIFTSQVGTGLGISVAPYNDVGKIIYTYRDIVLNIASTNIASLLITIVSALILFTVKEINFRFKDKIKIPIPIDLIAVVLGTLISYLCNFSNLYGVDIIGDIPRGIPMLAVPKFEPFDTLLIESFKIAILTCFLNFSMAKMCARNHGYEIQENTELMAYGLANLGSSFFGCFPSSIAPPRIMLLSILGAKTTLNAIFTIIILLLVLLVIGPLFSSLPLPVLAAMIMVSMKQLLMQVTVVRRYWKMNTYDFVIWIVSFLCSVILDLPLGLMCGIFISLFSVIVQSQRSKIFTLGKALSDEMYLPVENHDYVFETPEVKVIRLESALYFATAEKFREKVYSLIWSPTILDRDIRINSIFYHCHSDPAEFRRVSRIFSFPDINLLMKPRKSLAGSLKTVVMISPTRSEITSFEGKKIRCLVIDCLPITYVDINGLDMLETMIKDLKKVDIEVFLARCSSNMQNILEHSDIFEHLPRTNMFAELDDAIYAARQQATVTKTGKIIDDNSGMQDRNDNLEEQEKSEELNVEDKDDA</sequence>
<feature type="transmembrane region" description="Helical" evidence="6">
    <location>
        <begin position="360"/>
        <end position="380"/>
    </location>
</feature>
<feature type="region of interest" description="Disordered" evidence="5">
    <location>
        <begin position="740"/>
        <end position="774"/>
    </location>
</feature>
<feature type="transmembrane region" description="Helical" evidence="6">
    <location>
        <begin position="124"/>
        <end position="142"/>
    </location>
</feature>
<comment type="caution">
    <text evidence="8">The sequence shown here is derived from an EMBL/GenBank/DDBJ whole genome shotgun (WGS) entry which is preliminary data.</text>
</comment>
<keyword evidence="9" id="KW-1185">Reference proteome</keyword>
<feature type="transmembrane region" description="Helical" evidence="6">
    <location>
        <begin position="203"/>
        <end position="221"/>
    </location>
</feature>
<dbReference type="GO" id="GO:0016020">
    <property type="term" value="C:membrane"/>
    <property type="evidence" value="ECO:0007669"/>
    <property type="project" value="UniProtKB-SubCell"/>
</dbReference>
<feature type="transmembrane region" description="Helical" evidence="6">
    <location>
        <begin position="233"/>
        <end position="255"/>
    </location>
</feature>
<evidence type="ECO:0000313" key="8">
    <source>
        <dbReference type="EMBL" id="KAL3843104.1"/>
    </source>
</evidence>
<comment type="subcellular location">
    <subcellularLocation>
        <location evidence="1">Membrane</location>
        <topology evidence="1">Multi-pass membrane protein</topology>
    </subcellularLocation>
</comment>
<dbReference type="InterPro" id="IPR036513">
    <property type="entry name" value="STAS_dom_sf"/>
</dbReference>
<feature type="transmembrane region" description="Helical" evidence="6">
    <location>
        <begin position="440"/>
        <end position="473"/>
    </location>
</feature>
<evidence type="ECO:0000256" key="6">
    <source>
        <dbReference type="SAM" id="Phobius"/>
    </source>
</evidence>